<organism evidence="13 14">
    <name type="scientific">Methylacidiphilum kamchatkense Kam1</name>
    <dbReference type="NCBI Taxonomy" id="1202785"/>
    <lineage>
        <taxon>Bacteria</taxon>
        <taxon>Pseudomonadati</taxon>
        <taxon>Verrucomicrobiota</taxon>
        <taxon>Methylacidiphilae</taxon>
        <taxon>Methylacidiphilales</taxon>
        <taxon>Methylacidiphilaceae</taxon>
        <taxon>Methylacidiphilum (ex Ratnadevi et al. 2023)</taxon>
    </lineage>
</organism>
<evidence type="ECO:0000256" key="4">
    <source>
        <dbReference type="ARBA" id="ARBA00022452"/>
    </source>
</evidence>
<evidence type="ECO:0000256" key="3">
    <source>
        <dbReference type="ARBA" id="ARBA00022448"/>
    </source>
</evidence>
<comment type="subcellular location">
    <subcellularLocation>
        <location evidence="1">Cell outer membrane</location>
        <topology evidence="1">Multi-pass membrane protein</topology>
    </subcellularLocation>
</comment>
<evidence type="ECO:0000256" key="11">
    <source>
        <dbReference type="ARBA" id="ARBA00023237"/>
    </source>
</evidence>
<evidence type="ECO:0000256" key="7">
    <source>
        <dbReference type="ARBA" id="ARBA00023004"/>
    </source>
</evidence>
<gene>
    <name evidence="13" type="ORF">kam1_827</name>
</gene>
<dbReference type="EMBL" id="CP037899">
    <property type="protein sequence ID" value="QDQ42070.1"/>
    <property type="molecule type" value="Genomic_DNA"/>
</dbReference>
<dbReference type="Proteomes" id="UP000315925">
    <property type="component" value="Chromosome"/>
</dbReference>
<keyword evidence="13" id="KW-0675">Receptor</keyword>
<feature type="domain" description="TonB-dependent receptor plug" evidence="12">
    <location>
        <begin position="199"/>
        <end position="298"/>
    </location>
</feature>
<evidence type="ECO:0000259" key="12">
    <source>
        <dbReference type="Pfam" id="PF07715"/>
    </source>
</evidence>
<keyword evidence="11" id="KW-0998">Cell outer membrane</keyword>
<dbReference type="InterPro" id="IPR036942">
    <property type="entry name" value="Beta-barrel_TonB_sf"/>
</dbReference>
<dbReference type="RefSeq" id="WP_143958265.1">
    <property type="nucleotide sequence ID" value="NZ_CP037899.1"/>
</dbReference>
<dbReference type="Gene3D" id="2.40.170.20">
    <property type="entry name" value="TonB-dependent receptor, beta-barrel domain"/>
    <property type="match status" value="1"/>
</dbReference>
<dbReference type="GO" id="GO:0009279">
    <property type="term" value="C:cell outer membrane"/>
    <property type="evidence" value="ECO:0007669"/>
    <property type="project" value="UniProtKB-SubCell"/>
</dbReference>
<dbReference type="InterPro" id="IPR039426">
    <property type="entry name" value="TonB-dep_rcpt-like"/>
</dbReference>
<dbReference type="Gene3D" id="2.30.30.140">
    <property type="match status" value="1"/>
</dbReference>
<reference evidence="14" key="1">
    <citation type="submission" date="2019-03" db="EMBL/GenBank/DDBJ databases">
        <title>Complete genome of Methylacidiphilum kamchatkense Kam1.</title>
        <authorList>
            <person name="Kruse T."/>
            <person name="Murarilal Ratnadevi C."/>
            <person name="Erikstad H.-A."/>
            <person name="Birkeland N.-K."/>
        </authorList>
    </citation>
    <scope>NUCLEOTIDE SEQUENCE [LARGE SCALE GENOMIC DNA]</scope>
    <source>
        <strain evidence="14">kam1</strain>
    </source>
</reference>
<comment type="similarity">
    <text evidence="2">Belongs to the HupF/HypC family.</text>
</comment>
<keyword evidence="7" id="KW-0408">Iron</keyword>
<name>A0A516TLE0_9BACT</name>
<evidence type="ECO:0000256" key="5">
    <source>
        <dbReference type="ARBA" id="ARBA00022496"/>
    </source>
</evidence>
<evidence type="ECO:0000313" key="14">
    <source>
        <dbReference type="Proteomes" id="UP000315925"/>
    </source>
</evidence>
<proteinExistence type="inferred from homology"/>
<dbReference type="STRING" id="1202785.A946_08610"/>
<dbReference type="Pfam" id="PF01455">
    <property type="entry name" value="HupF_HypC"/>
    <property type="match status" value="1"/>
</dbReference>
<protein>
    <submittedName>
        <fullName evidence="13">Outer membrane receptor protein involved in Fe transport</fullName>
    </submittedName>
</protein>
<dbReference type="Gene3D" id="2.170.130.10">
    <property type="entry name" value="TonB-dependent receptor, plug domain"/>
    <property type="match status" value="1"/>
</dbReference>
<evidence type="ECO:0000256" key="10">
    <source>
        <dbReference type="ARBA" id="ARBA00023136"/>
    </source>
</evidence>
<keyword evidence="10" id="KW-0472">Membrane</keyword>
<keyword evidence="6" id="KW-0812">Transmembrane</keyword>
<evidence type="ECO:0000256" key="9">
    <source>
        <dbReference type="ARBA" id="ARBA00023077"/>
    </source>
</evidence>
<keyword evidence="5" id="KW-0410">Iron transport</keyword>
<dbReference type="AlphaFoldDB" id="A0A516TLE0"/>
<dbReference type="SUPFAM" id="SSF159127">
    <property type="entry name" value="HupF/HypC-like"/>
    <property type="match status" value="1"/>
</dbReference>
<dbReference type="GO" id="GO:0006826">
    <property type="term" value="P:iron ion transport"/>
    <property type="evidence" value="ECO:0007669"/>
    <property type="project" value="UniProtKB-KW"/>
</dbReference>
<dbReference type="InterPro" id="IPR001109">
    <property type="entry name" value="Hydrogenase_HupF/HypC"/>
</dbReference>
<keyword evidence="3" id="KW-0813">Transport</keyword>
<keyword evidence="9" id="KW-0798">TonB box</keyword>
<sequence length="945" mass="105886">MRFIKEFYPGNCPFFAQVLSITYDPVQKDLVGWVQCGDTKSRINFSFIPEIQVGDWVIVQFGFAKTKVDFSKFSAYEILLLRKLATFLGEESWIEAEACCYGSFSLDPLPPFFFCLVFLIFLFFKLAIHFESVAWAQVVDDPIDGAIEKHSKDSNEHPGSIPTISLPEVTVSAQTAPSEPTILPTSRQISSYGPEMNIIEIPRDIRPVSQEEMKTVMALTVNDLAAFSPSINPTQATGNIVSEPVIRGLPGTVFRNGMLVGFSSGGNWGPLMNMMAYDSLDIVTGPVSIIFGPQEFAGGYVNELTKQPYFDRFHGNASYTFGMYGDSFWNVDLGGPVGKTKKAAFRIDYFGQDGYAPFNYYDGAYMQREAFYLAFSAHPWENLWIDCNGEVDLNNFVPYAGLNRPTAALIHDGLYQTGSWIGSIGPTGAFIPGHVTPPPSGGYVIDFGPEVPISGRNNIFNSPLNFTLQTYGVFQPIIRLEINDRLRIVNNLMIEYFRTEIGQPVPMDTWAFLPYGYNVADRLEVITTLEDNKIKQLIDSGMAFRFLSDLEYFGTWHGPANQVDMTRPFSGGQDDPPLVSYATAVAYGNPFLTDIPIPGFPGGFFNVDNFLSTQCRFFEISPFFQDQIQIGNKFSMLFGGRMDFYHVDASPPDGTPAILLEPFEPYDRTQLTAILPQLTFSSTYRPFPWMSLYATGFFGQTTAQSQFGAFAPEFTGSYYHQLNELEEIGVKCNLLNNRLFLALSVYNQTGFVPAFVLPSGITPTVSATVRGFQIQGSYQPSKHWWINFGYNHIDGFENWASDPTGPTVNQPYSTRVAALYHLPVDPIVSLAPGLYPFPGFPSNYANWMATYKMDNGFGISLWVIAETGQWLGFNYALRTPSWYTLNGRLFYTAKRWEASLWIYNLTNNHYWLAGGAGFTSAASLDYDYAALQMPFWIQATLQIFF</sequence>
<dbReference type="Pfam" id="PF07715">
    <property type="entry name" value="Plug"/>
    <property type="match status" value="1"/>
</dbReference>
<dbReference type="PANTHER" id="PTHR32552">
    <property type="entry name" value="FERRICHROME IRON RECEPTOR-RELATED"/>
    <property type="match status" value="1"/>
</dbReference>
<evidence type="ECO:0000256" key="2">
    <source>
        <dbReference type="ARBA" id="ARBA00006018"/>
    </source>
</evidence>
<dbReference type="PANTHER" id="PTHR32552:SF81">
    <property type="entry name" value="TONB-DEPENDENT OUTER MEMBRANE RECEPTOR"/>
    <property type="match status" value="1"/>
</dbReference>
<dbReference type="SUPFAM" id="SSF56935">
    <property type="entry name" value="Porins"/>
    <property type="match status" value="1"/>
</dbReference>
<accession>A0A516TLE0</accession>
<evidence type="ECO:0000256" key="8">
    <source>
        <dbReference type="ARBA" id="ARBA00023065"/>
    </source>
</evidence>
<dbReference type="InterPro" id="IPR012910">
    <property type="entry name" value="Plug_dom"/>
</dbReference>
<dbReference type="KEGG" id="mkc:kam1_827"/>
<evidence type="ECO:0000256" key="6">
    <source>
        <dbReference type="ARBA" id="ARBA00022692"/>
    </source>
</evidence>
<dbReference type="InterPro" id="IPR037066">
    <property type="entry name" value="Plug_dom_sf"/>
</dbReference>
<evidence type="ECO:0000256" key="1">
    <source>
        <dbReference type="ARBA" id="ARBA00004571"/>
    </source>
</evidence>
<evidence type="ECO:0000313" key="13">
    <source>
        <dbReference type="EMBL" id="QDQ42070.1"/>
    </source>
</evidence>
<keyword evidence="8" id="KW-0406">Ion transport</keyword>
<keyword evidence="4" id="KW-1134">Transmembrane beta strand</keyword>